<organism evidence="1 2">
    <name type="scientific">Clonostachys chloroleuca</name>
    <dbReference type="NCBI Taxonomy" id="1926264"/>
    <lineage>
        <taxon>Eukaryota</taxon>
        <taxon>Fungi</taxon>
        <taxon>Dikarya</taxon>
        <taxon>Ascomycota</taxon>
        <taxon>Pezizomycotina</taxon>
        <taxon>Sordariomycetes</taxon>
        <taxon>Hypocreomycetidae</taxon>
        <taxon>Hypocreales</taxon>
        <taxon>Bionectriaceae</taxon>
        <taxon>Clonostachys</taxon>
    </lineage>
</organism>
<reference evidence="1" key="1">
    <citation type="submission" date="2023-01" db="EMBL/GenBank/DDBJ databases">
        <authorList>
            <person name="Piombo E."/>
        </authorList>
    </citation>
    <scope>NUCLEOTIDE SEQUENCE</scope>
</reference>
<gene>
    <name evidence="1" type="ORF">CCHLO57077_00018822</name>
</gene>
<protein>
    <submittedName>
        <fullName evidence="1">Uncharacterized protein</fullName>
    </submittedName>
</protein>
<dbReference type="AlphaFoldDB" id="A0AA35LU02"/>
<dbReference type="Proteomes" id="UP001160390">
    <property type="component" value="Unassembled WGS sequence"/>
</dbReference>
<dbReference type="EMBL" id="CABFNP030000658">
    <property type="protein sequence ID" value="CAI6076042.1"/>
    <property type="molecule type" value="Genomic_DNA"/>
</dbReference>
<evidence type="ECO:0000313" key="2">
    <source>
        <dbReference type="Proteomes" id="UP001160390"/>
    </source>
</evidence>
<keyword evidence="2" id="KW-1185">Reference proteome</keyword>
<comment type="caution">
    <text evidence="1">The sequence shown here is derived from an EMBL/GenBank/DDBJ whole genome shotgun (WGS) entry which is preliminary data.</text>
</comment>
<evidence type="ECO:0000313" key="1">
    <source>
        <dbReference type="EMBL" id="CAI6076042.1"/>
    </source>
</evidence>
<name>A0AA35LU02_9HYPO</name>
<accession>A0AA35LU02</accession>
<sequence length="91" mass="9722">MAGGARPETVILKALAARRDELSPSTDRIIPVAGAARGHLAWPSIRVKTDATRASHSPTQKLDHAVYAAIDAAAVEAIRINFDIEMEAYEG</sequence>
<proteinExistence type="predicted"/>